<dbReference type="AlphaFoldDB" id="A0AAW9JLJ7"/>
<dbReference type="EMBL" id="JAVBVO010000001">
    <property type="protein sequence ID" value="MDZ5757400.1"/>
    <property type="molecule type" value="Genomic_DNA"/>
</dbReference>
<evidence type="ECO:0000256" key="5">
    <source>
        <dbReference type="ARBA" id="ARBA00022683"/>
    </source>
</evidence>
<keyword evidence="5" id="KW-0598">Phosphotransferase system</keyword>
<keyword evidence="6" id="KW-0418">Kinase</keyword>
<dbReference type="SUPFAM" id="SSF52794">
    <property type="entry name" value="PTS system IIB component-like"/>
    <property type="match status" value="1"/>
</dbReference>
<gene>
    <name evidence="9" type="ORF">RAK27_01855</name>
</gene>
<dbReference type="Pfam" id="PF02302">
    <property type="entry name" value="PTS_IIB"/>
    <property type="match status" value="1"/>
</dbReference>
<feature type="domain" description="PTS EIIB type-3" evidence="8">
    <location>
        <begin position="1"/>
        <end position="105"/>
    </location>
</feature>
<keyword evidence="4" id="KW-0808">Transferase</keyword>
<organism evidence="9 10">
    <name type="scientific">Carnobacterium maltaromaticum</name>
    <name type="common">Carnobacterium piscicola</name>
    <dbReference type="NCBI Taxonomy" id="2751"/>
    <lineage>
        <taxon>Bacteria</taxon>
        <taxon>Bacillati</taxon>
        <taxon>Bacillota</taxon>
        <taxon>Bacilli</taxon>
        <taxon>Lactobacillales</taxon>
        <taxon>Carnobacteriaceae</taxon>
        <taxon>Carnobacterium</taxon>
    </lineage>
</organism>
<evidence type="ECO:0000259" key="8">
    <source>
        <dbReference type="PROSITE" id="PS51100"/>
    </source>
</evidence>
<dbReference type="PANTHER" id="PTHR34581:SF2">
    <property type="entry name" value="PTS SYSTEM N,N'-DIACETYLCHITOBIOSE-SPECIFIC EIIB COMPONENT"/>
    <property type="match status" value="1"/>
</dbReference>
<comment type="caution">
    <text evidence="9">The sequence shown here is derived from an EMBL/GenBank/DDBJ whole genome shotgun (WGS) entry which is preliminary data.</text>
</comment>
<dbReference type="PANTHER" id="PTHR34581">
    <property type="entry name" value="PTS SYSTEM N,N'-DIACETYLCHITOBIOSE-SPECIFIC EIIB COMPONENT"/>
    <property type="match status" value="1"/>
</dbReference>
<reference evidence="9" key="1">
    <citation type="submission" date="2023-08" db="EMBL/GenBank/DDBJ databases">
        <title>Genomic characterization of piscicolin 126 produced by Carnobacterium maltaromaticum CM22 strain isolated from salmon (Salmo salar).</title>
        <authorList>
            <person name="Gonzalez-Gragera E."/>
            <person name="Garcia-Lopez J.D."/>
            <person name="Teso-Perez C."/>
            <person name="Gimenez-Hernandez I."/>
            <person name="Peralta-Sanchez J.M."/>
            <person name="Valdivia E."/>
            <person name="Montalban-Lopez M."/>
            <person name="Martin-Platero A.M."/>
            <person name="Banos A."/>
            <person name="Martinez-Bueno M."/>
        </authorList>
    </citation>
    <scope>NUCLEOTIDE SEQUENCE</scope>
    <source>
        <strain evidence="9">CM22</strain>
    </source>
</reference>
<sequence>MNVLLACGGGMSSSILAENLVLEAEKNGVADFYIEATGTEEVGLKMQQKAWDVLLLAPQVSFRKAHLQKEADQYGIPLLPIEGILYTPMGIPELYQLIMQNEKNN</sequence>
<evidence type="ECO:0000256" key="7">
    <source>
        <dbReference type="PROSITE-ProRule" id="PRU00423"/>
    </source>
</evidence>
<dbReference type="RefSeq" id="WP_157454802.1">
    <property type="nucleotide sequence ID" value="NZ_CBCPHU010000003.1"/>
</dbReference>
<name>A0AAW9JLJ7_CARML</name>
<dbReference type="InterPro" id="IPR003501">
    <property type="entry name" value="PTS_EIIB_2/3"/>
</dbReference>
<evidence type="ECO:0000256" key="4">
    <source>
        <dbReference type="ARBA" id="ARBA00022679"/>
    </source>
</evidence>
<dbReference type="InterPro" id="IPR013012">
    <property type="entry name" value="PTS_EIIB_3"/>
</dbReference>
<dbReference type="GO" id="GO:0016301">
    <property type="term" value="F:kinase activity"/>
    <property type="evidence" value="ECO:0007669"/>
    <property type="project" value="UniProtKB-KW"/>
</dbReference>
<evidence type="ECO:0000256" key="1">
    <source>
        <dbReference type="ARBA" id="ARBA00022448"/>
    </source>
</evidence>
<evidence type="ECO:0000256" key="6">
    <source>
        <dbReference type="ARBA" id="ARBA00022777"/>
    </source>
</evidence>
<protein>
    <submittedName>
        <fullName evidence="9">PTS diacetylchitobiose transporter subunit IIB</fullName>
    </submittedName>
</protein>
<evidence type="ECO:0000256" key="2">
    <source>
        <dbReference type="ARBA" id="ARBA00022553"/>
    </source>
</evidence>
<dbReference type="Proteomes" id="UP001290462">
    <property type="component" value="Unassembled WGS sequence"/>
</dbReference>
<accession>A0AAW9JLJ7</accession>
<dbReference type="InterPro" id="IPR051819">
    <property type="entry name" value="PTS_sugar-specific_EIIB"/>
</dbReference>
<evidence type="ECO:0000256" key="3">
    <source>
        <dbReference type="ARBA" id="ARBA00022597"/>
    </source>
</evidence>
<keyword evidence="1" id="KW-0813">Transport</keyword>
<dbReference type="InterPro" id="IPR036095">
    <property type="entry name" value="PTS_EIIB-like_sf"/>
</dbReference>
<keyword evidence="3" id="KW-0762">Sugar transport</keyword>
<evidence type="ECO:0000313" key="10">
    <source>
        <dbReference type="Proteomes" id="UP001290462"/>
    </source>
</evidence>
<evidence type="ECO:0000313" key="9">
    <source>
        <dbReference type="EMBL" id="MDZ5757400.1"/>
    </source>
</evidence>
<dbReference type="GO" id="GO:0008982">
    <property type="term" value="F:protein-N(PI)-phosphohistidine-sugar phosphotransferase activity"/>
    <property type="evidence" value="ECO:0007669"/>
    <property type="project" value="InterPro"/>
</dbReference>
<proteinExistence type="predicted"/>
<feature type="modified residue" description="Phosphocysteine; by EIIA" evidence="7">
    <location>
        <position position="7"/>
    </location>
</feature>
<dbReference type="PROSITE" id="PS51100">
    <property type="entry name" value="PTS_EIIB_TYPE_3"/>
    <property type="match status" value="1"/>
</dbReference>
<dbReference type="Gene3D" id="3.40.50.2300">
    <property type="match status" value="1"/>
</dbReference>
<dbReference type="GO" id="GO:0009401">
    <property type="term" value="P:phosphoenolpyruvate-dependent sugar phosphotransferase system"/>
    <property type="evidence" value="ECO:0007669"/>
    <property type="project" value="UniProtKB-KW"/>
</dbReference>
<keyword evidence="2" id="KW-0597">Phosphoprotein</keyword>